<organism evidence="3 4">
    <name type="scientific">Crepidotus variabilis</name>
    <dbReference type="NCBI Taxonomy" id="179855"/>
    <lineage>
        <taxon>Eukaryota</taxon>
        <taxon>Fungi</taxon>
        <taxon>Dikarya</taxon>
        <taxon>Basidiomycota</taxon>
        <taxon>Agaricomycotina</taxon>
        <taxon>Agaricomycetes</taxon>
        <taxon>Agaricomycetidae</taxon>
        <taxon>Agaricales</taxon>
        <taxon>Agaricineae</taxon>
        <taxon>Crepidotaceae</taxon>
        <taxon>Crepidotus</taxon>
    </lineage>
</organism>
<gene>
    <name evidence="3" type="ORF">CPB83DRAFT_393844</name>
</gene>
<dbReference type="CDD" id="cd00121">
    <property type="entry name" value="MATH"/>
    <property type="match status" value="1"/>
</dbReference>
<dbReference type="AlphaFoldDB" id="A0A9P6EEG7"/>
<protein>
    <recommendedName>
        <fullName evidence="2">MATH domain-containing protein</fullName>
    </recommendedName>
</protein>
<evidence type="ECO:0000313" key="3">
    <source>
        <dbReference type="EMBL" id="KAF9527601.1"/>
    </source>
</evidence>
<comment type="caution">
    <text evidence="3">The sequence shown here is derived from an EMBL/GenBank/DDBJ whole genome shotgun (WGS) entry which is preliminary data.</text>
</comment>
<dbReference type="Proteomes" id="UP000807306">
    <property type="component" value="Unassembled WGS sequence"/>
</dbReference>
<keyword evidence="4" id="KW-1185">Reference proteome</keyword>
<feature type="compositionally biased region" description="Polar residues" evidence="1">
    <location>
        <begin position="302"/>
        <end position="313"/>
    </location>
</feature>
<dbReference type="SUPFAM" id="SSF49599">
    <property type="entry name" value="TRAF domain-like"/>
    <property type="match status" value="1"/>
</dbReference>
<dbReference type="SUPFAM" id="SSF54695">
    <property type="entry name" value="POZ domain"/>
    <property type="match status" value="1"/>
</dbReference>
<dbReference type="OrthoDB" id="6359816at2759"/>
<evidence type="ECO:0000313" key="4">
    <source>
        <dbReference type="Proteomes" id="UP000807306"/>
    </source>
</evidence>
<dbReference type="PROSITE" id="PS50144">
    <property type="entry name" value="MATH"/>
    <property type="match status" value="1"/>
</dbReference>
<proteinExistence type="predicted"/>
<dbReference type="Gene3D" id="3.30.710.10">
    <property type="entry name" value="Potassium Channel Kv1.1, Chain A"/>
    <property type="match status" value="2"/>
</dbReference>
<reference evidence="3" key="1">
    <citation type="submission" date="2020-11" db="EMBL/GenBank/DDBJ databases">
        <authorList>
            <consortium name="DOE Joint Genome Institute"/>
            <person name="Ahrendt S."/>
            <person name="Riley R."/>
            <person name="Andreopoulos W."/>
            <person name="Labutti K."/>
            <person name="Pangilinan J."/>
            <person name="Ruiz-Duenas F.J."/>
            <person name="Barrasa J.M."/>
            <person name="Sanchez-Garcia M."/>
            <person name="Camarero S."/>
            <person name="Miyauchi S."/>
            <person name="Serrano A."/>
            <person name="Linde D."/>
            <person name="Babiker R."/>
            <person name="Drula E."/>
            <person name="Ayuso-Fernandez I."/>
            <person name="Pacheco R."/>
            <person name="Padilla G."/>
            <person name="Ferreira P."/>
            <person name="Barriuso J."/>
            <person name="Kellner H."/>
            <person name="Castanera R."/>
            <person name="Alfaro M."/>
            <person name="Ramirez L."/>
            <person name="Pisabarro A.G."/>
            <person name="Kuo A."/>
            <person name="Tritt A."/>
            <person name="Lipzen A."/>
            <person name="He G."/>
            <person name="Yan M."/>
            <person name="Ng V."/>
            <person name="Cullen D."/>
            <person name="Martin F."/>
            <person name="Rosso M.-N."/>
            <person name="Henrissat B."/>
            <person name="Hibbett D."/>
            <person name="Martinez A.T."/>
            <person name="Grigoriev I.V."/>
        </authorList>
    </citation>
    <scope>NUCLEOTIDE SEQUENCE</scope>
    <source>
        <strain evidence="3">CBS 506.95</strain>
    </source>
</reference>
<name>A0A9P6EEG7_9AGAR</name>
<dbReference type="InterPro" id="IPR002083">
    <property type="entry name" value="MATH/TRAF_dom"/>
</dbReference>
<accession>A0A9P6EEG7</accession>
<feature type="domain" description="MATH" evidence="2">
    <location>
        <begin position="12"/>
        <end position="159"/>
    </location>
</feature>
<evidence type="ECO:0000256" key="1">
    <source>
        <dbReference type="SAM" id="MobiDB-lite"/>
    </source>
</evidence>
<dbReference type="Gene3D" id="2.60.210.10">
    <property type="entry name" value="Apoptosis, Tumor Necrosis Factor Receptor Associated Protein 2, Chain A"/>
    <property type="match status" value="1"/>
</dbReference>
<dbReference type="PANTHER" id="PTHR24413">
    <property type="entry name" value="SPECKLE-TYPE POZ PROTEIN"/>
    <property type="match status" value="1"/>
</dbReference>
<dbReference type="EMBL" id="MU157860">
    <property type="protein sequence ID" value="KAF9527601.1"/>
    <property type="molecule type" value="Genomic_DNA"/>
</dbReference>
<sequence length="579" mass="64745">MDIESEYAESVTLSFEWTLKGLKNLFDSTKGDKKSKVTKSVKFGNDKWQILFYANAGQSKEGSEGGFISLFLSCDPTAEEKERALGTSGRWTRDGVYKFSFELRNLAKTVLYNSKEAHNHTFTSKTANWGWPQFARRDSVFYQSIQARTQDAFVIICTITSSPMAPSVQTQPHQPVPKALLDTVGNLLDDPTYSDIKFVLAKRRPGIQESRTIWASKKMLRRTEYFEMMFGSNFSENSIAALDINMSPTTPTRSLHSPSSLHTSMLDDFEDSDDEDEDFLMSSNSIYLSNDDSSGLPELSSAIDNSGLGNATASDKMDSEEVENFESDPSTANAEISTAPAVRLPAVFSAGVGPPKVKIEVKDVAYTTYRAVLYYIYTDNIVFAPLSSSFRSPSDDKSSILDSTPSTPSECCEVPGSRIYHSEGSSSTRAEWIREWMKTNPGRPAPCSAKSVYRLADRLDLSELKDRAAQHIIKSLTVQNIALEIFSPFAATYEAIRKVSEFISTAEFCRELFQTEVEFFLTHWNEIRASDAMRDVWVQIRNGRHPGFEEVWPLIAQSLEFRPIAMISSQSSKSTDVSP</sequence>
<dbReference type="Pfam" id="PF00917">
    <property type="entry name" value="MATH"/>
    <property type="match status" value="1"/>
</dbReference>
<dbReference type="InterPro" id="IPR011333">
    <property type="entry name" value="SKP1/BTB/POZ_sf"/>
</dbReference>
<evidence type="ECO:0000259" key="2">
    <source>
        <dbReference type="PROSITE" id="PS50144"/>
    </source>
</evidence>
<feature type="region of interest" description="Disordered" evidence="1">
    <location>
        <begin position="298"/>
        <end position="332"/>
    </location>
</feature>
<dbReference type="InterPro" id="IPR008974">
    <property type="entry name" value="TRAF-like"/>
</dbReference>